<gene>
    <name evidence="2" type="ORF">B1B_16331</name>
</gene>
<dbReference type="Gene3D" id="3.30.70.20">
    <property type="match status" value="1"/>
</dbReference>
<keyword evidence="2" id="KW-0670">Pyruvate</keyword>
<evidence type="ECO:0000313" key="2">
    <source>
        <dbReference type="EMBL" id="EQD36924.1"/>
    </source>
</evidence>
<dbReference type="EMBL" id="AUZY01010863">
    <property type="protein sequence ID" value="EQD36924.1"/>
    <property type="molecule type" value="Genomic_DNA"/>
</dbReference>
<protein>
    <submittedName>
        <fullName evidence="2">Indolepyruvate ferredoxin oxidoreductase, alpha subunit</fullName>
    </submittedName>
</protein>
<dbReference type="AlphaFoldDB" id="T1A7P4"/>
<comment type="caution">
    <text evidence="2">The sequence shown here is derived from an EMBL/GenBank/DDBJ whole genome shotgun (WGS) entry which is preliminary data.</text>
</comment>
<evidence type="ECO:0000259" key="1">
    <source>
        <dbReference type="PROSITE" id="PS51379"/>
    </source>
</evidence>
<reference evidence="2" key="2">
    <citation type="journal article" date="2014" name="ISME J.">
        <title>Microbial stratification in low pH oxic and suboxic macroscopic growths along an acid mine drainage.</title>
        <authorList>
            <person name="Mendez-Garcia C."/>
            <person name="Mesa V."/>
            <person name="Sprenger R.R."/>
            <person name="Richter M."/>
            <person name="Diez M.S."/>
            <person name="Solano J."/>
            <person name="Bargiela R."/>
            <person name="Golyshina O.V."/>
            <person name="Manteca A."/>
            <person name="Ramos J.L."/>
            <person name="Gallego J.R."/>
            <person name="Llorente I."/>
            <person name="Martins Dos Santos V.A."/>
            <person name="Jensen O.N."/>
            <person name="Pelaez A.I."/>
            <person name="Sanchez J."/>
            <person name="Ferrer M."/>
        </authorList>
    </citation>
    <scope>NUCLEOTIDE SEQUENCE</scope>
</reference>
<accession>T1A7P4</accession>
<dbReference type="SUPFAM" id="SSF52518">
    <property type="entry name" value="Thiamin diphosphate-binding fold (THDP-binding)"/>
    <property type="match status" value="1"/>
</dbReference>
<organism evidence="2">
    <name type="scientific">mine drainage metagenome</name>
    <dbReference type="NCBI Taxonomy" id="410659"/>
    <lineage>
        <taxon>unclassified sequences</taxon>
        <taxon>metagenomes</taxon>
        <taxon>ecological metagenomes</taxon>
    </lineage>
</organism>
<dbReference type="PROSITE" id="PS51379">
    <property type="entry name" value="4FE4S_FER_2"/>
    <property type="match status" value="2"/>
</dbReference>
<sequence length="119" mass="12790">IEKIVRGIGIEFVKTVDPYNIGELLHAVNESFKVDGPAVIISSRECAILRDAKEKKAGRHVVYAVNVEKCTGCQKCVEDFACPAISLSGGKATIDPDQCDGCGVCAERYVCPFQAIEVA</sequence>
<feature type="non-terminal residue" evidence="2">
    <location>
        <position position="1"/>
    </location>
</feature>
<dbReference type="SUPFAM" id="SSF54862">
    <property type="entry name" value="4Fe-4S ferredoxins"/>
    <property type="match status" value="1"/>
</dbReference>
<dbReference type="InterPro" id="IPR017896">
    <property type="entry name" value="4Fe4S_Fe-S-bd"/>
</dbReference>
<dbReference type="InterPro" id="IPR029061">
    <property type="entry name" value="THDP-binding"/>
</dbReference>
<feature type="domain" description="4Fe-4S ferredoxin-type" evidence="1">
    <location>
        <begin position="61"/>
        <end position="83"/>
    </location>
</feature>
<proteinExistence type="predicted"/>
<reference evidence="2" key="1">
    <citation type="submission" date="2013-08" db="EMBL/GenBank/DDBJ databases">
        <authorList>
            <person name="Mendez C."/>
            <person name="Richter M."/>
            <person name="Ferrer M."/>
            <person name="Sanchez J."/>
        </authorList>
    </citation>
    <scope>NUCLEOTIDE SEQUENCE</scope>
</reference>
<feature type="domain" description="4Fe-4S ferredoxin-type" evidence="1">
    <location>
        <begin position="90"/>
        <end position="119"/>
    </location>
</feature>
<name>T1A7P4_9ZZZZ</name>